<name>B9GCB5_ORYSJ</name>
<dbReference type="Gene3D" id="1.10.8.430">
    <property type="entry name" value="Helical domain of apoptotic protease-activating factors"/>
    <property type="match status" value="1"/>
</dbReference>
<dbReference type="SUPFAM" id="SSF52540">
    <property type="entry name" value="P-loop containing nucleoside triphosphate hydrolases"/>
    <property type="match status" value="1"/>
</dbReference>
<evidence type="ECO:0000259" key="8">
    <source>
        <dbReference type="Pfam" id="PF18052"/>
    </source>
</evidence>
<keyword evidence="2" id="KW-0433">Leucine-rich repeat</keyword>
<dbReference type="Pfam" id="PF00931">
    <property type="entry name" value="NB-ARC"/>
    <property type="match status" value="1"/>
</dbReference>
<dbReference type="Gene3D" id="3.80.10.10">
    <property type="entry name" value="Ribonuclease Inhibitor"/>
    <property type="match status" value="4"/>
</dbReference>
<dbReference type="PANTHER" id="PTHR36766:SF30">
    <property type="entry name" value="TIR-NBS TYPE DISEASE RESISTANCE PROTEIN-RELATED"/>
    <property type="match status" value="1"/>
</dbReference>
<dbReference type="GO" id="GO:0043531">
    <property type="term" value="F:ADP binding"/>
    <property type="evidence" value="ECO:0007669"/>
    <property type="project" value="InterPro"/>
</dbReference>
<dbReference type="Gene3D" id="3.40.50.300">
    <property type="entry name" value="P-loop containing nucleotide triphosphate hydrolases"/>
    <property type="match status" value="1"/>
</dbReference>
<keyword evidence="3" id="KW-0677">Repeat</keyword>
<dbReference type="InterPro" id="IPR058922">
    <property type="entry name" value="WHD_DRP"/>
</dbReference>
<dbReference type="InterPro" id="IPR002182">
    <property type="entry name" value="NB-ARC"/>
</dbReference>
<evidence type="ECO:0000256" key="1">
    <source>
        <dbReference type="ARBA" id="ARBA00008894"/>
    </source>
</evidence>
<feature type="domain" description="Disease resistance N-terminal" evidence="8">
    <location>
        <begin position="14"/>
        <end position="101"/>
    </location>
</feature>
<proteinExistence type="inferred from homology"/>
<dbReference type="GO" id="GO:0051707">
    <property type="term" value="P:response to other organism"/>
    <property type="evidence" value="ECO:0007669"/>
    <property type="project" value="UniProtKB-ARBA"/>
</dbReference>
<feature type="domain" description="R13L1/DRL21-like LRR repeat region" evidence="10">
    <location>
        <begin position="727"/>
        <end position="850"/>
    </location>
</feature>
<dbReference type="Gene3D" id="1.10.10.10">
    <property type="entry name" value="Winged helix-like DNA-binding domain superfamily/Winged helix DNA-binding domain"/>
    <property type="match status" value="1"/>
</dbReference>
<dbReference type="SUPFAM" id="SSF52058">
    <property type="entry name" value="L domain-like"/>
    <property type="match status" value="1"/>
</dbReference>
<dbReference type="AlphaFoldDB" id="B9GCB5"/>
<evidence type="ECO:0000313" key="11">
    <source>
        <dbReference type="EMBL" id="EEE52922.1"/>
    </source>
</evidence>
<evidence type="ECO:0000256" key="3">
    <source>
        <dbReference type="ARBA" id="ARBA00022737"/>
    </source>
</evidence>
<keyword evidence="6" id="KW-0067">ATP-binding</keyword>
<dbReference type="SUPFAM" id="SSF52047">
    <property type="entry name" value="RNI-like"/>
    <property type="match status" value="1"/>
</dbReference>
<evidence type="ECO:0000259" key="7">
    <source>
        <dbReference type="Pfam" id="PF00931"/>
    </source>
</evidence>
<dbReference type="GO" id="GO:0006952">
    <property type="term" value="P:defense response"/>
    <property type="evidence" value="ECO:0007669"/>
    <property type="project" value="UniProtKB-KW"/>
</dbReference>
<evidence type="ECO:0000256" key="2">
    <source>
        <dbReference type="ARBA" id="ARBA00022614"/>
    </source>
</evidence>
<evidence type="ECO:0000256" key="4">
    <source>
        <dbReference type="ARBA" id="ARBA00022741"/>
    </source>
</evidence>
<organism evidence="11">
    <name type="scientific">Oryza sativa subsp. japonica</name>
    <name type="common">Rice</name>
    <dbReference type="NCBI Taxonomy" id="39947"/>
    <lineage>
        <taxon>Eukaryota</taxon>
        <taxon>Viridiplantae</taxon>
        <taxon>Streptophyta</taxon>
        <taxon>Embryophyta</taxon>
        <taxon>Tracheophyta</taxon>
        <taxon>Spermatophyta</taxon>
        <taxon>Magnoliopsida</taxon>
        <taxon>Liliopsida</taxon>
        <taxon>Poales</taxon>
        <taxon>Poaceae</taxon>
        <taxon>BOP clade</taxon>
        <taxon>Oryzoideae</taxon>
        <taxon>Oryzeae</taxon>
        <taxon>Oryzinae</taxon>
        <taxon>Oryza</taxon>
        <taxon>Oryza sativa</taxon>
    </lineage>
</organism>
<reference evidence="11" key="1">
    <citation type="journal article" date="2005" name="PLoS Biol.">
        <title>The genomes of Oryza sativa: a history of duplications.</title>
        <authorList>
            <person name="Yu J."/>
            <person name="Wang J."/>
            <person name="Lin W."/>
            <person name="Li S."/>
            <person name="Li H."/>
            <person name="Zhou J."/>
            <person name="Ni P."/>
            <person name="Dong W."/>
            <person name="Hu S."/>
            <person name="Zeng C."/>
            <person name="Zhang J."/>
            <person name="Zhang Y."/>
            <person name="Li R."/>
            <person name="Xu Z."/>
            <person name="Li S."/>
            <person name="Li X."/>
            <person name="Zheng H."/>
            <person name="Cong L."/>
            <person name="Lin L."/>
            <person name="Yin J."/>
            <person name="Geng J."/>
            <person name="Li G."/>
            <person name="Shi J."/>
            <person name="Liu J."/>
            <person name="Lv H."/>
            <person name="Li J."/>
            <person name="Wang J."/>
            <person name="Deng Y."/>
            <person name="Ran L."/>
            <person name="Shi X."/>
            <person name="Wang X."/>
            <person name="Wu Q."/>
            <person name="Li C."/>
            <person name="Ren X."/>
            <person name="Wang J."/>
            <person name="Wang X."/>
            <person name="Li D."/>
            <person name="Liu D."/>
            <person name="Zhang X."/>
            <person name="Ji Z."/>
            <person name="Zhao W."/>
            <person name="Sun Y."/>
            <person name="Zhang Z."/>
            <person name="Bao J."/>
            <person name="Han Y."/>
            <person name="Dong L."/>
            <person name="Ji J."/>
            <person name="Chen P."/>
            <person name="Wu S."/>
            <person name="Liu J."/>
            <person name="Xiao Y."/>
            <person name="Bu D."/>
            <person name="Tan J."/>
            <person name="Yang L."/>
            <person name="Ye C."/>
            <person name="Zhang J."/>
            <person name="Xu J."/>
            <person name="Zhou Y."/>
            <person name="Yu Y."/>
            <person name="Zhang B."/>
            <person name="Zhuang S."/>
            <person name="Wei H."/>
            <person name="Liu B."/>
            <person name="Lei M."/>
            <person name="Yu H."/>
            <person name="Li Y."/>
            <person name="Xu H."/>
            <person name="Wei S."/>
            <person name="He X."/>
            <person name="Fang L."/>
            <person name="Zhang Z."/>
            <person name="Zhang Y."/>
            <person name="Huang X."/>
            <person name="Su Z."/>
            <person name="Tong W."/>
            <person name="Li J."/>
            <person name="Tong Z."/>
            <person name="Li S."/>
            <person name="Ye J."/>
            <person name="Wang L."/>
            <person name="Fang L."/>
            <person name="Lei T."/>
            <person name="Chen C."/>
            <person name="Chen H."/>
            <person name="Xu Z."/>
            <person name="Li H."/>
            <person name="Huang H."/>
            <person name="Zhang F."/>
            <person name="Xu H."/>
            <person name="Li N."/>
            <person name="Zhao C."/>
            <person name="Li S."/>
            <person name="Dong L."/>
            <person name="Huang Y."/>
            <person name="Li L."/>
            <person name="Xi Y."/>
            <person name="Qi Q."/>
            <person name="Li W."/>
            <person name="Zhang B."/>
            <person name="Hu W."/>
            <person name="Zhang Y."/>
            <person name="Tian X."/>
            <person name="Jiao Y."/>
            <person name="Liang X."/>
            <person name="Jin J."/>
            <person name="Gao L."/>
            <person name="Zheng W."/>
            <person name="Hao B."/>
            <person name="Liu S."/>
            <person name="Wang W."/>
            <person name="Yuan L."/>
            <person name="Cao M."/>
            <person name="McDermott J."/>
            <person name="Samudrala R."/>
            <person name="Wang J."/>
            <person name="Wong G.K."/>
            <person name="Yang H."/>
        </authorList>
    </citation>
    <scope>NUCLEOTIDE SEQUENCE [LARGE SCALE GENOMIC DNA]</scope>
</reference>
<dbReference type="InterPro" id="IPR056789">
    <property type="entry name" value="LRR_R13L1-DRL21"/>
</dbReference>
<keyword evidence="4" id="KW-0547">Nucleotide-binding</keyword>
<feature type="domain" description="NB-ARC" evidence="7">
    <location>
        <begin position="217"/>
        <end position="383"/>
    </location>
</feature>
<sequence length="1276" mass="143664">MALVFAGKAVATAAISFWINKAFTYLKEYKVEGIEDIKNRLLQSMPKIQVVLDIVNPRYVKEQSSALDAWLWQLRHAVEEAEDVIDVLEYYKLKEMAKDHKVSVWGSSFSKVKHKVIKSVKHVSILDKNLKQFTHRGTLKRLREAVEGLDKVASDIMSILTVTEHLKEVASCSQQQEYSTNDDRATGLTLTPPKFVGREKEKEKIVRWLTKASTDASGNLMSTNHIPILSLIGHGGMGKTTLAQRVCEEMVRKNFKVIWVCVSDRFDVTSVTSKILESATGAKPNANCLETLQQSLIHKLKYSTDFLLVLDDVWEDKKIDKWEKLFAPLRTGKSGSKILLTTRMQSVAVLATEAMGIETEFLSIEGLEEGENLELFSHSVFSGQNPQDFPNLKSVGKQIVKKLGGCPLVTKVVGGHLRSNMSFQHWNNFLQEGLQHFKGSEDDIMEVLRLSYYCLPTDLQICFRYCSIFPQDYAFKMKDLVLMWIGSGLISEAGNKPPKRLEDIGEQILAQLAGKSFFETNIKVDPYSQRKENYYIMHDLMHELARYVSSGECARIISPGMLENEKDTVRHLCISGIDHLSTEEVKKILHFKNVRTVIIEGSGLIDSNLFHAVENVMEQSKSLRLLQSNLENTFHLPKIAHLKHLCYIDLPRISPDTICGLVKLYHLLLVKCFNGSREEPKQVRYLGNIDHLRYVNYGKIGEFPIGRLTSLQELHNYRIQGGKGNKISAISNLSTLRELEVLGLENVESHEEADNVELNDKKYITLLSLAWSARAAVENRKDELLLNHLEPYANIETLRISGYGGVRSPIWIENLCIKNLVSLELARCLYWEKLPSLGELVSLKHLWLECLPSLQQIGQSSEASSSNCVDLSLPPNLDTMIVRRCKELRALPILPTTLVHFETSNVGLTKLPRIGKECNENLETKSSRLLVVVVEECKCLNSLEESLLVQGDYIKSIHVLRISDCEDLEAAPLVFEQMNELRELDIRNCPKLRTSRGVGDTFLPLALQKLNVNYCGELELPLIGALQGLTHLSELVLEKCKYLESLPSHDVFKSLKSLKSLEIIGCENLSSLGGLGSLQYLLELKISACSKLMAIGSSQTPDASSTSTLQIDYIEIDLPDILHLEPLKGLCHTKGLVIRGGTQLESLPEEWLLQNRGKLQSLKIYSASSLESLPLHMRDLCSLNLLLLSGARKLQSLPDFPSSLQKLDITCCCKELEEKVGVYESPEWNNISHIARVHIGTAFSDLLVLILSCKVYLRLAQTIYVQGKCLNMPKLF</sequence>
<dbReference type="GO" id="GO:0005524">
    <property type="term" value="F:ATP binding"/>
    <property type="evidence" value="ECO:0007669"/>
    <property type="project" value="UniProtKB-KW"/>
</dbReference>
<comment type="similarity">
    <text evidence="1">Belongs to the disease resistance NB-LRR family.</text>
</comment>
<keyword evidence="5" id="KW-0611">Plant defense</keyword>
<evidence type="ECO:0000256" key="5">
    <source>
        <dbReference type="ARBA" id="ARBA00022821"/>
    </source>
</evidence>
<dbReference type="InterPro" id="IPR027417">
    <property type="entry name" value="P-loop_NTPase"/>
</dbReference>
<dbReference type="InterPro" id="IPR042197">
    <property type="entry name" value="Apaf_helical"/>
</dbReference>
<dbReference type="InterPro" id="IPR032675">
    <property type="entry name" value="LRR_dom_sf"/>
</dbReference>
<protein>
    <submittedName>
        <fullName evidence="11">Uncharacterized protein</fullName>
    </submittedName>
</protein>
<dbReference type="PANTHER" id="PTHR36766">
    <property type="entry name" value="PLANT BROAD-SPECTRUM MILDEW RESISTANCE PROTEIN RPW8"/>
    <property type="match status" value="1"/>
</dbReference>
<reference evidence="11" key="2">
    <citation type="submission" date="2008-12" db="EMBL/GenBank/DDBJ databases">
        <title>Improved gene annotation of the rice (Oryza sativa) genomes.</title>
        <authorList>
            <person name="Wang J."/>
            <person name="Li R."/>
            <person name="Fan W."/>
            <person name="Huang Q."/>
            <person name="Zhang J."/>
            <person name="Zhou Y."/>
            <person name="Hu Y."/>
            <person name="Zi S."/>
            <person name="Li J."/>
            <person name="Ni P."/>
            <person name="Zheng H."/>
            <person name="Zhang Y."/>
            <person name="Zhao M."/>
            <person name="Hao Q."/>
            <person name="McDermott J."/>
            <person name="Samudrala R."/>
            <person name="Kristiansen K."/>
            <person name="Wong G.K.-S."/>
        </authorList>
    </citation>
    <scope>NUCLEOTIDE SEQUENCE</scope>
</reference>
<dbReference type="Pfam" id="PF18052">
    <property type="entry name" value="Rx_N"/>
    <property type="match status" value="1"/>
</dbReference>
<evidence type="ECO:0000256" key="6">
    <source>
        <dbReference type="ARBA" id="ARBA00022840"/>
    </source>
</evidence>
<gene>
    <name evidence="11" type="ORF">OsJ_35542</name>
</gene>
<dbReference type="Pfam" id="PF25019">
    <property type="entry name" value="LRR_R13L1-DRL21"/>
    <property type="match status" value="1"/>
</dbReference>
<dbReference type="InterPro" id="IPR036388">
    <property type="entry name" value="WH-like_DNA-bd_sf"/>
</dbReference>
<dbReference type="EMBL" id="CM000149">
    <property type="protein sequence ID" value="EEE52922.1"/>
    <property type="molecule type" value="Genomic_DNA"/>
</dbReference>
<evidence type="ECO:0000259" key="10">
    <source>
        <dbReference type="Pfam" id="PF25019"/>
    </source>
</evidence>
<dbReference type="Proteomes" id="UP000007752">
    <property type="component" value="Chromosome 12"/>
</dbReference>
<feature type="domain" description="Disease resistance protein winged helix" evidence="9">
    <location>
        <begin position="468"/>
        <end position="545"/>
    </location>
</feature>
<dbReference type="Pfam" id="PF23559">
    <property type="entry name" value="WHD_DRP"/>
    <property type="match status" value="1"/>
</dbReference>
<accession>B9GCB5</accession>
<dbReference type="InterPro" id="IPR041118">
    <property type="entry name" value="Rx_N"/>
</dbReference>
<evidence type="ECO:0000259" key="9">
    <source>
        <dbReference type="Pfam" id="PF23559"/>
    </source>
</evidence>
<dbReference type="PRINTS" id="PR00364">
    <property type="entry name" value="DISEASERSIST"/>
</dbReference>